<sequence length="111" mass="12258">MATAAEPGFGSATVFVADFMEPGSISTRPVPIPRAEFQQAFLRLSRDVRLGTKTPQAAARELLHLLPPPDGVETVDSKGDWLLEVYRDQAYTLVPERQEGPVVLTPRRMKP</sequence>
<reference evidence="1 2" key="2">
    <citation type="submission" date="2016-12" db="EMBL/GenBank/DDBJ databases">
        <title>Draft Genome Sequence of Cystobacter ferrugineus Strain Cbfe23.</title>
        <authorList>
            <person name="Akbar S."/>
            <person name="Dowd S.E."/>
            <person name="Stevens D.C."/>
        </authorList>
    </citation>
    <scope>NUCLEOTIDE SEQUENCE [LARGE SCALE GENOMIC DNA]</scope>
    <source>
        <strain evidence="1 2">Cbfe23</strain>
    </source>
</reference>
<evidence type="ECO:0000313" key="2">
    <source>
        <dbReference type="Proteomes" id="UP000182229"/>
    </source>
</evidence>
<reference evidence="2" key="1">
    <citation type="submission" date="2016-11" db="EMBL/GenBank/DDBJ databases">
        <authorList>
            <person name="Shukria A."/>
            <person name="Stevens D.C."/>
        </authorList>
    </citation>
    <scope>NUCLEOTIDE SEQUENCE [LARGE SCALE GENOMIC DNA]</scope>
    <source>
        <strain evidence="2">Cbfe23</strain>
    </source>
</reference>
<dbReference type="Proteomes" id="UP000182229">
    <property type="component" value="Unassembled WGS sequence"/>
</dbReference>
<dbReference type="EMBL" id="MPIN01000024">
    <property type="protein sequence ID" value="OJH34006.1"/>
    <property type="molecule type" value="Genomic_DNA"/>
</dbReference>
<protein>
    <submittedName>
        <fullName evidence="1">Uncharacterized protein</fullName>
    </submittedName>
</protein>
<comment type="caution">
    <text evidence="1">The sequence shown here is derived from an EMBL/GenBank/DDBJ whole genome shotgun (WGS) entry which is preliminary data.</text>
</comment>
<name>A0A1L9AVI2_9BACT</name>
<gene>
    <name evidence="1" type="ORF">BON30_46010</name>
</gene>
<keyword evidence="2" id="KW-1185">Reference proteome</keyword>
<proteinExistence type="predicted"/>
<evidence type="ECO:0000313" key="1">
    <source>
        <dbReference type="EMBL" id="OJH34006.1"/>
    </source>
</evidence>
<dbReference type="AlphaFoldDB" id="A0A1L9AVI2"/>
<accession>A0A1L9AVI2</accession>
<organism evidence="1 2">
    <name type="scientific">Cystobacter ferrugineus</name>
    <dbReference type="NCBI Taxonomy" id="83449"/>
    <lineage>
        <taxon>Bacteria</taxon>
        <taxon>Pseudomonadati</taxon>
        <taxon>Myxococcota</taxon>
        <taxon>Myxococcia</taxon>
        <taxon>Myxococcales</taxon>
        <taxon>Cystobacterineae</taxon>
        <taxon>Archangiaceae</taxon>
        <taxon>Cystobacter</taxon>
    </lineage>
</organism>